<dbReference type="GO" id="GO:0005879">
    <property type="term" value="C:axonemal microtubule"/>
    <property type="evidence" value="ECO:0007669"/>
    <property type="project" value="TreeGrafter"/>
</dbReference>
<protein>
    <recommendedName>
        <fullName evidence="7">DM10 domain-containing protein</fullName>
    </recommendedName>
</protein>
<dbReference type="SMART" id="SM00562">
    <property type="entry name" value="NDK"/>
    <property type="match status" value="2"/>
</dbReference>
<dbReference type="Gene3D" id="3.30.70.141">
    <property type="entry name" value="Nucleoside diphosphate kinase-like domain"/>
    <property type="match status" value="2"/>
</dbReference>
<comment type="caution">
    <text evidence="5">Lacks conserved residue(s) required for the propagation of feature annotation.</text>
</comment>
<dbReference type="PROSITE" id="PS51336">
    <property type="entry name" value="DM10"/>
    <property type="match status" value="1"/>
</dbReference>
<dbReference type="PRINTS" id="PR01243">
    <property type="entry name" value="NUCDPKINASE"/>
</dbReference>
<comment type="similarity">
    <text evidence="5 6">Belongs to the NDK family.</text>
</comment>
<keyword evidence="2" id="KW-0963">Cytoplasm</keyword>
<feature type="domain" description="DM10" evidence="7">
    <location>
        <begin position="4"/>
        <end position="92"/>
    </location>
</feature>
<dbReference type="InterPro" id="IPR034907">
    <property type="entry name" value="NDK-like_dom"/>
</dbReference>
<keyword evidence="3" id="KW-0206">Cytoskeleton</keyword>
<dbReference type="Pfam" id="PF25364">
    <property type="entry name" value="PH_NDK7_N"/>
    <property type="match status" value="1"/>
</dbReference>
<dbReference type="GO" id="GO:0006183">
    <property type="term" value="P:GTP biosynthetic process"/>
    <property type="evidence" value="ECO:0007669"/>
    <property type="project" value="InterPro"/>
</dbReference>
<dbReference type="SMART" id="SM00676">
    <property type="entry name" value="DM10"/>
    <property type="match status" value="1"/>
</dbReference>
<dbReference type="FunFam" id="3.30.70.141:FF:000004">
    <property type="entry name" value="Nucleoside diphosphate kinase 7"/>
    <property type="match status" value="1"/>
</dbReference>
<dbReference type="PANTHER" id="PTHR43109">
    <property type="entry name" value="NUCLEOSIDE DIPHOSPHATE KINASE 7"/>
    <property type="match status" value="1"/>
</dbReference>
<gene>
    <name evidence="8" type="ORF">KQX54_001721</name>
</gene>
<dbReference type="GO" id="GO:0006228">
    <property type="term" value="P:UTP biosynthetic process"/>
    <property type="evidence" value="ECO:0007669"/>
    <property type="project" value="InterPro"/>
</dbReference>
<evidence type="ECO:0000313" key="8">
    <source>
        <dbReference type="EMBL" id="KAH0548723.1"/>
    </source>
</evidence>
<evidence type="ECO:0000256" key="3">
    <source>
        <dbReference type="ARBA" id="ARBA00023212"/>
    </source>
</evidence>
<evidence type="ECO:0000256" key="6">
    <source>
        <dbReference type="RuleBase" id="RU004011"/>
    </source>
</evidence>
<evidence type="ECO:0000313" key="9">
    <source>
        <dbReference type="Proteomes" id="UP000826195"/>
    </source>
</evidence>
<keyword evidence="9" id="KW-1185">Reference proteome</keyword>
<dbReference type="InterPro" id="IPR037993">
    <property type="entry name" value="NDPk7B"/>
</dbReference>
<dbReference type="GO" id="GO:0005813">
    <property type="term" value="C:centrosome"/>
    <property type="evidence" value="ECO:0007669"/>
    <property type="project" value="TreeGrafter"/>
</dbReference>
<dbReference type="InterPro" id="IPR006602">
    <property type="entry name" value="DM10_dom"/>
</dbReference>
<evidence type="ECO:0000256" key="1">
    <source>
        <dbReference type="ARBA" id="ARBA00004430"/>
    </source>
</evidence>
<reference evidence="8 9" key="1">
    <citation type="journal article" date="2021" name="J. Hered.">
        <title>A chromosome-level genome assembly of the parasitoid wasp, Cotesia glomerata (Hymenoptera: Braconidae).</title>
        <authorList>
            <person name="Pinto B.J."/>
            <person name="Weis J.J."/>
            <person name="Gamble T."/>
            <person name="Ode P.J."/>
            <person name="Paul R."/>
            <person name="Zaspel J.M."/>
        </authorList>
    </citation>
    <scope>NUCLEOTIDE SEQUENCE [LARGE SCALE GENOMIC DNA]</scope>
    <source>
        <strain evidence="8">CgM1</strain>
    </source>
</reference>
<dbReference type="CDD" id="cd04412">
    <property type="entry name" value="NDPk7B"/>
    <property type="match status" value="1"/>
</dbReference>
<dbReference type="GO" id="GO:0004550">
    <property type="term" value="F:nucleoside diphosphate kinase activity"/>
    <property type="evidence" value="ECO:0007669"/>
    <property type="project" value="InterPro"/>
</dbReference>
<dbReference type="PROSITE" id="PS51374">
    <property type="entry name" value="NDPK_LIKE"/>
    <property type="match status" value="2"/>
</dbReference>
<accession>A0AAV7IC50</accession>
<dbReference type="PANTHER" id="PTHR43109:SF2">
    <property type="entry name" value="NUCLEOSIDE DIPHOSPHATE KINASE 7"/>
    <property type="match status" value="1"/>
</dbReference>
<dbReference type="AlphaFoldDB" id="A0AAV7IC50"/>
<evidence type="ECO:0000259" key="7">
    <source>
        <dbReference type="PROSITE" id="PS51336"/>
    </source>
</evidence>
<dbReference type="SUPFAM" id="SSF54919">
    <property type="entry name" value="Nucleoside diphosphate kinase, NDK"/>
    <property type="match status" value="2"/>
</dbReference>
<dbReference type="InterPro" id="IPR057579">
    <property type="entry name" value="DM10_NDK7"/>
</dbReference>
<proteinExistence type="inferred from homology"/>
<evidence type="ECO:0000256" key="2">
    <source>
        <dbReference type="ARBA" id="ARBA00022490"/>
    </source>
</evidence>
<comment type="subcellular location">
    <subcellularLocation>
        <location evidence="1">Cytoplasm</location>
        <location evidence="1">Cytoskeleton</location>
        <location evidence="1">Cilium axoneme</location>
    </subcellularLocation>
</comment>
<keyword evidence="4" id="KW-0966">Cell projection</keyword>
<dbReference type="EMBL" id="JAHXZJ010001864">
    <property type="protein sequence ID" value="KAH0548723.1"/>
    <property type="molecule type" value="Genomic_DNA"/>
</dbReference>
<sequence length="373" mass="42684">MSDTTERCIFEAEWFDNTAGLLKKFYLYFFPGDNTIELFDIKNKKTFLRRTKCEGVSFKNLFIGSVVTIFSRPMKIIDIADEATRSRLSKTMQKTFGLLRPELLNNLGEILRLITAHNLHIANIKMCRLEECDVEKINKNPRMKCYLASKPVVILMLIGDNAINRWNELICLSDNTLGKPVSLRERFAKDSKDDLFYGSPNIDVAEQELNYFFPNSKLKKHKFQNTATTKNCTCCIIKPHAIQEDLIGNIIEDIQKSGYTISALQQFNIDSIIAEEFLEVYKGVLADHGAMVAEFQSGPCVAMEITYKDPKINVPVEFRKFCGPMDPEIGKQVRPNTLRAKYGKTKIQNAVHCSDLPEDGLLEVEYFFRILDD</sequence>
<evidence type="ECO:0000256" key="4">
    <source>
        <dbReference type="ARBA" id="ARBA00023273"/>
    </source>
</evidence>
<evidence type="ECO:0000256" key="5">
    <source>
        <dbReference type="PROSITE-ProRule" id="PRU00706"/>
    </source>
</evidence>
<dbReference type="GO" id="GO:0006241">
    <property type="term" value="P:CTP biosynthetic process"/>
    <property type="evidence" value="ECO:0007669"/>
    <property type="project" value="InterPro"/>
</dbReference>
<comment type="caution">
    <text evidence="8">The sequence shown here is derived from an EMBL/GenBank/DDBJ whole genome shotgun (WGS) entry which is preliminary data.</text>
</comment>
<dbReference type="InterPro" id="IPR036850">
    <property type="entry name" value="NDK-like_dom_sf"/>
</dbReference>
<dbReference type="Gene3D" id="2.30.29.170">
    <property type="match status" value="1"/>
</dbReference>
<dbReference type="Pfam" id="PF00334">
    <property type="entry name" value="NDK"/>
    <property type="match status" value="2"/>
</dbReference>
<name>A0AAV7IC50_COTGL</name>
<organism evidence="8 9">
    <name type="scientific">Cotesia glomerata</name>
    <name type="common">Lepidopteran parasitic wasp</name>
    <name type="synonym">Apanteles glomeratus</name>
    <dbReference type="NCBI Taxonomy" id="32391"/>
    <lineage>
        <taxon>Eukaryota</taxon>
        <taxon>Metazoa</taxon>
        <taxon>Ecdysozoa</taxon>
        <taxon>Arthropoda</taxon>
        <taxon>Hexapoda</taxon>
        <taxon>Insecta</taxon>
        <taxon>Pterygota</taxon>
        <taxon>Neoptera</taxon>
        <taxon>Endopterygota</taxon>
        <taxon>Hymenoptera</taxon>
        <taxon>Apocrita</taxon>
        <taxon>Ichneumonoidea</taxon>
        <taxon>Braconidae</taxon>
        <taxon>Microgastrinae</taxon>
        <taxon>Cotesia</taxon>
    </lineage>
</organism>
<dbReference type="Proteomes" id="UP000826195">
    <property type="component" value="Unassembled WGS sequence"/>
</dbReference>
<dbReference type="InterPro" id="IPR001564">
    <property type="entry name" value="Nucleoside_diP_kinase"/>
</dbReference>